<reference evidence="2" key="1">
    <citation type="submission" date="2017-08" db="EMBL/GenBank/DDBJ databases">
        <title>A dynamic microbial community with high functional redundancy inhabits the cold, oxic subseafloor aquifer.</title>
        <authorList>
            <person name="Tully B.J."/>
            <person name="Wheat C.G."/>
            <person name="Glazer B.T."/>
            <person name="Huber J.A."/>
        </authorList>
    </citation>
    <scope>NUCLEOTIDE SEQUENCE [LARGE SCALE GENOMIC DNA]</scope>
</reference>
<evidence type="ECO:0008006" key="3">
    <source>
        <dbReference type="Google" id="ProtNLM"/>
    </source>
</evidence>
<accession>A0A2A4MTA9</accession>
<sequence>MTSASFQPSILPGENIHRSYSPARLSHNRVFSQAPYQTQLFSSPSDPSEHCHVDNSLSSCAWPDGSMVQICSTNWGIGELELVLPTMRSAIAKGKWILWLSPPDLLDPSQLTSSGINMQYVFPMQLDTSCEDALSTLEHALQSDSCGLVLIWQNWLPTNVVKRLQRAAKAGNTLGVLFQNSSSKHSHTSIPFNISI</sequence>
<organism evidence="1 2">
    <name type="scientific">SAR86 cluster bacterium</name>
    <dbReference type="NCBI Taxonomy" id="2030880"/>
    <lineage>
        <taxon>Bacteria</taxon>
        <taxon>Pseudomonadati</taxon>
        <taxon>Pseudomonadota</taxon>
        <taxon>Gammaproteobacteria</taxon>
        <taxon>SAR86 cluster</taxon>
    </lineage>
</organism>
<dbReference type="Gene3D" id="3.40.50.300">
    <property type="entry name" value="P-loop containing nucleotide triphosphate hydrolases"/>
    <property type="match status" value="1"/>
</dbReference>
<dbReference type="AlphaFoldDB" id="A0A2A4MTA9"/>
<dbReference type="Proteomes" id="UP000218172">
    <property type="component" value="Unassembled WGS sequence"/>
</dbReference>
<evidence type="ECO:0000313" key="1">
    <source>
        <dbReference type="EMBL" id="PCH62954.1"/>
    </source>
</evidence>
<gene>
    <name evidence="1" type="ORF">COC19_02000</name>
</gene>
<dbReference type="EMBL" id="NVQR01000030">
    <property type="protein sequence ID" value="PCH62954.1"/>
    <property type="molecule type" value="Genomic_DNA"/>
</dbReference>
<dbReference type="SUPFAM" id="SSF52540">
    <property type="entry name" value="P-loop containing nucleoside triphosphate hydrolases"/>
    <property type="match status" value="1"/>
</dbReference>
<name>A0A2A4MTA9_9GAMM</name>
<evidence type="ECO:0000313" key="2">
    <source>
        <dbReference type="Proteomes" id="UP000218172"/>
    </source>
</evidence>
<dbReference type="InterPro" id="IPR027417">
    <property type="entry name" value="P-loop_NTPase"/>
</dbReference>
<proteinExistence type="predicted"/>
<protein>
    <recommendedName>
        <fullName evidence="3">SOS cell division inhibitor SulA</fullName>
    </recommendedName>
</protein>
<comment type="caution">
    <text evidence="1">The sequence shown here is derived from an EMBL/GenBank/DDBJ whole genome shotgun (WGS) entry which is preliminary data.</text>
</comment>